<dbReference type="AlphaFoldDB" id="A0A1G6RWV8"/>
<evidence type="ECO:0008006" key="4">
    <source>
        <dbReference type="Google" id="ProtNLM"/>
    </source>
</evidence>
<evidence type="ECO:0000313" key="3">
    <source>
        <dbReference type="Proteomes" id="UP000199603"/>
    </source>
</evidence>
<sequence>MTRSIILLPFAAFSFASLSTPLYAQSLGLAKGEVEASFCTTGAAPGTTSPGNGGYGLFQAGSLYFADLVPGTPAPPPCQWATPARLRLDLPQLPGLGDVRLNLSTGLSLTTLDGDDRRVVGSTLSPVICTSFLDIANLPSGLALSSLFALELTNGGGQRLGSACTVSQAPTAPERCLWGVSGLALQYGQGTAASRISASLASAPTGSPYLQCYDATSANVALAPAPGGADGVFHDGFESPVPDVRVQFFADAAGQQPIEQLVHVVGFPAEYYVQVSNRSALPLTGVRLREFLPTSGGSLSPAVTPVACEEVAGAAPVACAGPTLDQAIDLAGNATRTFRLQRQIGGSVAIEPETGALLAVAAFVDPAQGNDALPADNARSLRLGTILNNPPTIDCQGLPASGAPLSATVNFLETDTAPRSFDCAVADSDGVQSFAIVQNGNPGTSPVTGALSGGPGNWTLTLTREPSQIGSTTLRLEATDALGGVRVLNVVVNVTDVNSAPSFTLLTDEIRLSPTGGLPRDATGQPIDSPNVVRGGNCPSLDVCSLTFPDFLRNRSVGVQPESPGQQLQASISCAPHSTGVNPFEVVPSITPSSPQSADQPFGFALTYRKSNFDPAPSPAVEVFCTITVTDTGSPTLNAQQTLRIVYNN</sequence>
<reference evidence="2 3" key="1">
    <citation type="submission" date="2016-10" db="EMBL/GenBank/DDBJ databases">
        <authorList>
            <person name="de Groot N.N."/>
        </authorList>
    </citation>
    <scope>NUCLEOTIDE SEQUENCE [LARGE SCALE GENOMIC DNA]</scope>
    <source>
        <strain evidence="2 3">DSM 16957</strain>
    </source>
</reference>
<feature type="signal peptide" evidence="1">
    <location>
        <begin position="1"/>
        <end position="24"/>
    </location>
</feature>
<keyword evidence="3" id="KW-1185">Reference proteome</keyword>
<dbReference type="Proteomes" id="UP000199603">
    <property type="component" value="Unassembled WGS sequence"/>
</dbReference>
<proteinExistence type="predicted"/>
<feature type="chain" id="PRO_5011523089" description="Cadherin domain-containing protein" evidence="1">
    <location>
        <begin position="25"/>
        <end position="649"/>
    </location>
</feature>
<gene>
    <name evidence="2" type="ORF">SAMN04488509_101152</name>
</gene>
<name>A0A1G6RWV8_9GAMM</name>
<evidence type="ECO:0000256" key="1">
    <source>
        <dbReference type="SAM" id="SignalP"/>
    </source>
</evidence>
<organism evidence="2 3">
    <name type="scientific">Aquimonas voraii</name>
    <dbReference type="NCBI Taxonomy" id="265719"/>
    <lineage>
        <taxon>Bacteria</taxon>
        <taxon>Pseudomonadati</taxon>
        <taxon>Pseudomonadota</taxon>
        <taxon>Gammaproteobacteria</taxon>
        <taxon>Lysobacterales</taxon>
        <taxon>Lysobacteraceae</taxon>
        <taxon>Aquimonas</taxon>
    </lineage>
</organism>
<accession>A0A1G6RWV8</accession>
<dbReference type="STRING" id="265719.SAMN04488509_101152"/>
<dbReference type="EMBL" id="FNAG01000001">
    <property type="protein sequence ID" value="SDD09048.1"/>
    <property type="molecule type" value="Genomic_DNA"/>
</dbReference>
<keyword evidence="1" id="KW-0732">Signal</keyword>
<evidence type="ECO:0000313" key="2">
    <source>
        <dbReference type="EMBL" id="SDD09048.1"/>
    </source>
</evidence>
<protein>
    <recommendedName>
        <fullName evidence="4">Cadherin domain-containing protein</fullName>
    </recommendedName>
</protein>